<reference evidence="1 2" key="1">
    <citation type="submission" date="2020-07" db="EMBL/GenBank/DDBJ databases">
        <authorList>
            <person name="Sun Q."/>
        </authorList>
    </citation>
    <scope>NUCLEOTIDE SEQUENCE [LARGE SCALE GENOMIC DNA]</scope>
    <source>
        <strain evidence="1 2">MAH-1</strain>
    </source>
</reference>
<dbReference type="InterPro" id="IPR046290">
    <property type="entry name" value="DUF6327"/>
</dbReference>
<dbReference type="EMBL" id="JACBJI010000002">
    <property type="protein sequence ID" value="NYA70132.1"/>
    <property type="molecule type" value="Genomic_DNA"/>
</dbReference>
<name>A0A7Y8Y0I9_9FLAO</name>
<sequence length="79" mass="9158">MEKKRYSSYAQIEQDLEILKVEKELYYQRLLQTFDNTKDNLDPKKMFGGIPDVAIDMVSGLAGPLKGMLINFVLKKIFK</sequence>
<organism evidence="1 2">
    <name type="scientific">Flavobacterium agri</name>
    <dbReference type="NCBI Taxonomy" id="2743471"/>
    <lineage>
        <taxon>Bacteria</taxon>
        <taxon>Pseudomonadati</taxon>
        <taxon>Bacteroidota</taxon>
        <taxon>Flavobacteriia</taxon>
        <taxon>Flavobacteriales</taxon>
        <taxon>Flavobacteriaceae</taxon>
        <taxon>Flavobacterium</taxon>
    </lineage>
</organism>
<dbReference type="AlphaFoldDB" id="A0A7Y8Y0I9"/>
<comment type="caution">
    <text evidence="1">The sequence shown here is derived from an EMBL/GenBank/DDBJ whole genome shotgun (WGS) entry which is preliminary data.</text>
</comment>
<dbReference type="Pfam" id="PF19852">
    <property type="entry name" value="DUF6327"/>
    <property type="match status" value="1"/>
</dbReference>
<gene>
    <name evidence="1" type="ORF">HZF10_04310</name>
</gene>
<evidence type="ECO:0000313" key="1">
    <source>
        <dbReference type="EMBL" id="NYA70132.1"/>
    </source>
</evidence>
<keyword evidence="2" id="KW-1185">Reference proteome</keyword>
<evidence type="ECO:0000313" key="2">
    <source>
        <dbReference type="Proteomes" id="UP000535020"/>
    </source>
</evidence>
<accession>A0A7Y8Y0I9</accession>
<proteinExistence type="predicted"/>
<dbReference type="Proteomes" id="UP000535020">
    <property type="component" value="Unassembled WGS sequence"/>
</dbReference>
<protein>
    <submittedName>
        <fullName evidence="1">Uncharacterized protein</fullName>
    </submittedName>
</protein>
<dbReference type="RefSeq" id="WP_176004957.1">
    <property type="nucleotide sequence ID" value="NZ_JABWMI010000006.1"/>
</dbReference>